<dbReference type="PROSITE" id="PS00062">
    <property type="entry name" value="ALDOKETO_REDUCTASE_2"/>
    <property type="match status" value="1"/>
</dbReference>
<accession>A0A8M8URM2</accession>
<dbReference type="InterPro" id="IPR018170">
    <property type="entry name" value="Aldo/ket_reductase_CS"/>
</dbReference>
<dbReference type="CDD" id="cd19124">
    <property type="entry name" value="AKR_AKR4A_4B"/>
    <property type="match status" value="1"/>
</dbReference>
<dbReference type="GeneID" id="105160182"/>
<name>A0A8M8URM2_SESIN</name>
<dbReference type="SUPFAM" id="SSF51430">
    <property type="entry name" value="NAD(P)-linked oxidoreductase"/>
    <property type="match status" value="1"/>
</dbReference>
<dbReference type="GO" id="GO:0016616">
    <property type="term" value="F:oxidoreductase activity, acting on the CH-OH group of donors, NAD or NADP as acceptor"/>
    <property type="evidence" value="ECO:0007669"/>
    <property type="project" value="InterPro"/>
</dbReference>
<evidence type="ECO:0000313" key="3">
    <source>
        <dbReference type="Proteomes" id="UP000504604"/>
    </source>
</evidence>
<dbReference type="PRINTS" id="PR00069">
    <property type="entry name" value="ALDKETRDTASE"/>
</dbReference>
<reference evidence="4" key="1">
    <citation type="submission" date="2025-08" db="UniProtKB">
        <authorList>
            <consortium name="RefSeq"/>
        </authorList>
    </citation>
    <scope>IDENTIFICATION</scope>
</reference>
<dbReference type="RefSeq" id="XP_020549142.1">
    <property type="nucleotide sequence ID" value="XM_020693483.1"/>
</dbReference>
<dbReference type="AlphaFoldDB" id="A0A8M8URM2"/>
<dbReference type="PANTHER" id="PTHR11732">
    <property type="entry name" value="ALDO/KETO REDUCTASE"/>
    <property type="match status" value="1"/>
</dbReference>
<dbReference type="PROSITE" id="PS00798">
    <property type="entry name" value="ALDOKETO_REDUCTASE_1"/>
    <property type="match status" value="1"/>
</dbReference>
<dbReference type="InterPro" id="IPR036812">
    <property type="entry name" value="NAD(P)_OxRdtase_dom_sf"/>
</dbReference>
<dbReference type="GO" id="GO:0044550">
    <property type="term" value="P:secondary metabolite biosynthetic process"/>
    <property type="evidence" value="ECO:0007669"/>
    <property type="project" value="UniProtKB-ARBA"/>
</dbReference>
<feature type="domain" description="NADP-dependent oxidoreductase" evidence="2">
    <location>
        <begin position="60"/>
        <end position="323"/>
    </location>
</feature>
<dbReference type="Proteomes" id="UP000504604">
    <property type="component" value="Linkage group LG4"/>
</dbReference>
<sequence length="347" mass="38690">MGIGNTSHIVQALKASIRRFLQNTAAILSASLYRTLKVLNLAHFQTESLKLAWEVSYPPADIETAKAAILEAMRAGYRHFDTAFAYGSEKPLGEAIAKALRIGLIQSRDELFITTKLWSSFADPAQIVPACRMSLQNLQLEYVDMYLIHMPVRLTGMISRTPVAAEIIRALDVKGVWEGMEECKNLGLTKGIGVSNFSCKKMEEVLSIAKIPPALNQVEMNPLWQQKQLREFCKARGVHVTAYSPLGANNTKWGDNRIVESDVLADIAKAKGKTTAQVALRWAYEQGVSIVTKSFNKQRMRENLQIFDWALSTDDLEKIDQLLQRKGVTLASIFGPHDLVLELDAEV</sequence>
<dbReference type="OrthoDB" id="416253at2759"/>
<protein>
    <submittedName>
        <fullName evidence="4">D-galacturonate reductase-like</fullName>
    </submittedName>
</protein>
<keyword evidence="3" id="KW-1185">Reference proteome</keyword>
<organism evidence="3 4">
    <name type="scientific">Sesamum indicum</name>
    <name type="common">Oriental sesame</name>
    <name type="synonym">Sesamum orientale</name>
    <dbReference type="NCBI Taxonomy" id="4182"/>
    <lineage>
        <taxon>Eukaryota</taxon>
        <taxon>Viridiplantae</taxon>
        <taxon>Streptophyta</taxon>
        <taxon>Embryophyta</taxon>
        <taxon>Tracheophyta</taxon>
        <taxon>Spermatophyta</taxon>
        <taxon>Magnoliopsida</taxon>
        <taxon>eudicotyledons</taxon>
        <taxon>Gunneridae</taxon>
        <taxon>Pentapetalae</taxon>
        <taxon>asterids</taxon>
        <taxon>lamiids</taxon>
        <taxon>Lamiales</taxon>
        <taxon>Pedaliaceae</taxon>
        <taxon>Sesamum</taxon>
    </lineage>
</organism>
<dbReference type="InterPro" id="IPR023210">
    <property type="entry name" value="NADP_OxRdtase_dom"/>
</dbReference>
<proteinExistence type="predicted"/>
<evidence type="ECO:0000313" key="4">
    <source>
        <dbReference type="RefSeq" id="XP_020549142.1"/>
    </source>
</evidence>
<dbReference type="InterPro" id="IPR044497">
    <property type="entry name" value="AKR4A/B"/>
</dbReference>
<dbReference type="Gene3D" id="3.20.20.100">
    <property type="entry name" value="NADP-dependent oxidoreductase domain"/>
    <property type="match status" value="1"/>
</dbReference>
<dbReference type="InterPro" id="IPR020471">
    <property type="entry name" value="AKR"/>
</dbReference>
<evidence type="ECO:0000259" key="2">
    <source>
        <dbReference type="Pfam" id="PF00248"/>
    </source>
</evidence>
<dbReference type="FunFam" id="3.20.20.100:FF:000014">
    <property type="entry name" value="NAD(P)-linked oxidoreductase superfamily protein"/>
    <property type="match status" value="1"/>
</dbReference>
<keyword evidence="1" id="KW-0560">Oxidoreductase</keyword>
<dbReference type="KEGG" id="sind:105160182"/>
<evidence type="ECO:0000256" key="1">
    <source>
        <dbReference type="ARBA" id="ARBA00023002"/>
    </source>
</evidence>
<dbReference type="Pfam" id="PF00248">
    <property type="entry name" value="Aldo_ket_red"/>
    <property type="match status" value="1"/>
</dbReference>
<gene>
    <name evidence="4" type="primary">LOC105160182</name>
</gene>